<gene>
    <name evidence="7" type="ORF">SAMN05421844_101486</name>
</gene>
<sequence length="475" mass="49774">MSDTTLGAPAGKGQTAAEPSLHRVMGPWLLLLFIVGDILGTGIYALTGQVANQVGGVVWLPFLVAFAVAMVTAFSYLELVTKYPQAAGAALYTHKAFGVHFITFIVAFAVMCSGITSASTASRAFAANMSNAFGLGLSGGIGITLIGLGFMVIVAIVNLRGVGESVKANVVLTCVELTGLLIIITIGMMAIAAGQGDVSRVMEFKTTADGGVFWPVIAATTLAFFAMVGFEDSVNMAEETKDPSRIFPKILLAGLFITGVIYVLVSVSAITLVPPEQLGEGETPLLKVVQAGAPNFPIWIFGFITMFAVANSALINMLMASRLVYGMSREHVLPPILGKVHPTRRTPYVAIGFTSLLAFALITFVGEVPALGGTTALLLLCVFTVVNVAVLVLRNDKVEHGHFRTPTFLPIVGAISCAFLAGPWTGRASVQYTIAGVLIGVGVVLWVVTVIVNRKTGTLPSDPLMEDIGGRGPVN</sequence>
<reference evidence="7 8" key="1">
    <citation type="submission" date="2016-10" db="EMBL/GenBank/DDBJ databases">
        <authorList>
            <person name="Varghese N."/>
            <person name="Submissions S."/>
        </authorList>
    </citation>
    <scope>NUCLEOTIDE SEQUENCE [LARGE SCALE GENOMIC DNA]</scope>
    <source>
        <strain evidence="7 8">DSM 26672</strain>
    </source>
</reference>
<keyword evidence="8" id="KW-1185">Reference proteome</keyword>
<organism evidence="7 8">
    <name type="scientific">Bosea robiniae</name>
    <dbReference type="NCBI Taxonomy" id="1036780"/>
    <lineage>
        <taxon>Bacteria</taxon>
        <taxon>Pseudomonadati</taxon>
        <taxon>Pseudomonadota</taxon>
        <taxon>Alphaproteobacteria</taxon>
        <taxon>Hyphomicrobiales</taxon>
        <taxon>Boseaceae</taxon>
        <taxon>Bosea</taxon>
    </lineage>
</organism>
<keyword evidence="3 6" id="KW-0812">Transmembrane</keyword>
<keyword evidence="5 6" id="KW-0472">Membrane</keyword>
<dbReference type="InterPro" id="IPR002293">
    <property type="entry name" value="AA/rel_permease1"/>
</dbReference>
<dbReference type="EMBL" id="FNBZ01000001">
    <property type="protein sequence ID" value="SDF38488.1"/>
    <property type="molecule type" value="Genomic_DNA"/>
</dbReference>
<dbReference type="Proteomes" id="UP000199468">
    <property type="component" value="Unassembled WGS sequence"/>
</dbReference>
<evidence type="ECO:0000313" key="7">
    <source>
        <dbReference type="EMBL" id="SDF38488.1"/>
    </source>
</evidence>
<evidence type="ECO:0000256" key="1">
    <source>
        <dbReference type="ARBA" id="ARBA00004651"/>
    </source>
</evidence>
<feature type="transmembrane region" description="Helical" evidence="6">
    <location>
        <begin position="371"/>
        <end position="393"/>
    </location>
</feature>
<keyword evidence="4 6" id="KW-1133">Transmembrane helix</keyword>
<comment type="caution">
    <text evidence="7">The sequence shown here is derived from an EMBL/GenBank/DDBJ whole genome shotgun (WGS) entry which is preliminary data.</text>
</comment>
<proteinExistence type="predicted"/>
<evidence type="ECO:0000256" key="6">
    <source>
        <dbReference type="SAM" id="Phobius"/>
    </source>
</evidence>
<keyword evidence="2" id="KW-1003">Cell membrane</keyword>
<dbReference type="RefSeq" id="WP_091855663.1">
    <property type="nucleotide sequence ID" value="NZ_FNBZ01000001.1"/>
</dbReference>
<feature type="transmembrane region" description="Helical" evidence="6">
    <location>
        <begin position="298"/>
        <end position="325"/>
    </location>
</feature>
<feature type="transmembrane region" description="Helical" evidence="6">
    <location>
        <begin position="430"/>
        <end position="452"/>
    </location>
</feature>
<evidence type="ECO:0000313" key="8">
    <source>
        <dbReference type="Proteomes" id="UP000199468"/>
    </source>
</evidence>
<feature type="transmembrane region" description="Helical" evidence="6">
    <location>
        <begin position="28"/>
        <end position="46"/>
    </location>
</feature>
<name>A0ABY0NFB1_9HYPH</name>
<evidence type="ECO:0000256" key="2">
    <source>
        <dbReference type="ARBA" id="ARBA00022475"/>
    </source>
</evidence>
<evidence type="ECO:0000256" key="5">
    <source>
        <dbReference type="ARBA" id="ARBA00023136"/>
    </source>
</evidence>
<protein>
    <submittedName>
        <fullName evidence="7">Amino acid transporter</fullName>
    </submittedName>
</protein>
<dbReference type="InterPro" id="IPR050367">
    <property type="entry name" value="APC_superfamily"/>
</dbReference>
<dbReference type="PIRSF" id="PIRSF006060">
    <property type="entry name" value="AA_transporter"/>
    <property type="match status" value="1"/>
</dbReference>
<dbReference type="PANTHER" id="PTHR42770:SF11">
    <property type="entry name" value="INNER MEMBRANE TRANSPORT PROTEIN YBAT"/>
    <property type="match status" value="1"/>
</dbReference>
<feature type="transmembrane region" description="Helical" evidence="6">
    <location>
        <begin position="346"/>
        <end position="365"/>
    </location>
</feature>
<evidence type="ECO:0000256" key="4">
    <source>
        <dbReference type="ARBA" id="ARBA00022989"/>
    </source>
</evidence>
<feature type="transmembrane region" description="Helical" evidence="6">
    <location>
        <begin position="97"/>
        <end position="120"/>
    </location>
</feature>
<feature type="transmembrane region" description="Helical" evidence="6">
    <location>
        <begin position="212"/>
        <end position="230"/>
    </location>
</feature>
<dbReference type="PANTHER" id="PTHR42770">
    <property type="entry name" value="AMINO ACID TRANSPORTER-RELATED"/>
    <property type="match status" value="1"/>
</dbReference>
<accession>A0ABY0NFB1</accession>
<comment type="subcellular location">
    <subcellularLocation>
        <location evidence="1">Cell membrane</location>
        <topology evidence="1">Multi-pass membrane protein</topology>
    </subcellularLocation>
</comment>
<dbReference type="Pfam" id="PF13520">
    <property type="entry name" value="AA_permease_2"/>
    <property type="match status" value="1"/>
</dbReference>
<feature type="transmembrane region" description="Helical" evidence="6">
    <location>
        <begin position="405"/>
        <end position="424"/>
    </location>
</feature>
<feature type="transmembrane region" description="Helical" evidence="6">
    <location>
        <begin position="250"/>
        <end position="273"/>
    </location>
</feature>
<dbReference type="Gene3D" id="1.20.1740.10">
    <property type="entry name" value="Amino acid/polyamine transporter I"/>
    <property type="match status" value="1"/>
</dbReference>
<feature type="transmembrane region" description="Helical" evidence="6">
    <location>
        <begin position="132"/>
        <end position="157"/>
    </location>
</feature>
<feature type="transmembrane region" description="Helical" evidence="6">
    <location>
        <begin position="58"/>
        <end position="77"/>
    </location>
</feature>
<feature type="transmembrane region" description="Helical" evidence="6">
    <location>
        <begin position="169"/>
        <end position="192"/>
    </location>
</feature>
<evidence type="ECO:0000256" key="3">
    <source>
        <dbReference type="ARBA" id="ARBA00022692"/>
    </source>
</evidence>